<protein>
    <submittedName>
        <fullName evidence="1">Uncharacterized protein</fullName>
    </submittedName>
</protein>
<proteinExistence type="predicted"/>
<evidence type="ECO:0000313" key="1">
    <source>
        <dbReference type="EMBL" id="RDF11742.1"/>
    </source>
</evidence>
<gene>
    <name evidence="1" type="ORF">DPV92_00770</name>
</gene>
<dbReference type="Proteomes" id="UP000253945">
    <property type="component" value="Unassembled WGS sequence"/>
</dbReference>
<evidence type="ECO:0000313" key="2">
    <source>
        <dbReference type="Proteomes" id="UP000253945"/>
    </source>
</evidence>
<keyword evidence="2" id="KW-1185">Reference proteome</keyword>
<comment type="caution">
    <text evidence="1">The sequence shown here is derived from an EMBL/GenBank/DDBJ whole genome shotgun (WGS) entry which is preliminary data.</text>
</comment>
<organism evidence="1 2">
    <name type="scientific">Haemophilus paraphrohaemolyticus</name>
    <dbReference type="NCBI Taxonomy" id="736"/>
    <lineage>
        <taxon>Bacteria</taxon>
        <taxon>Pseudomonadati</taxon>
        <taxon>Pseudomonadota</taxon>
        <taxon>Gammaproteobacteria</taxon>
        <taxon>Pasteurellales</taxon>
        <taxon>Pasteurellaceae</taxon>
        <taxon>Haemophilus</taxon>
    </lineage>
</organism>
<accession>A0A369ZUU4</accession>
<dbReference type="EMBL" id="QEQF01000001">
    <property type="protein sequence ID" value="RDF11742.1"/>
    <property type="molecule type" value="Genomic_DNA"/>
</dbReference>
<name>A0A369ZUU4_9PAST</name>
<sequence length="75" mass="8205">MEKHNEKTADFANKNVEGRLYDRTTLKDKKALPEITLKKGTIMSLDSIASFGDVAHANIDGVQVCTPYAGTFMGT</sequence>
<reference evidence="1 2" key="1">
    <citation type="submission" date="2018-05" db="EMBL/GenBank/DDBJ databases">
        <title>Draft Genome Sequences for a Diverse set of 7 Haemophilus Species.</title>
        <authorList>
            <person name="Nichols M."/>
            <person name="Topaz N."/>
            <person name="Wang X."/>
            <person name="Wang X."/>
            <person name="Boxrud D."/>
        </authorList>
    </citation>
    <scope>NUCLEOTIDE SEQUENCE [LARGE SCALE GENOMIC DNA]</scope>
    <source>
        <strain evidence="1 2">C2014016342</strain>
    </source>
</reference>
<dbReference type="AlphaFoldDB" id="A0A369ZUU4"/>